<proteinExistence type="predicted"/>
<feature type="transmembrane region" description="Helical" evidence="2">
    <location>
        <begin position="250"/>
        <end position="270"/>
    </location>
</feature>
<dbReference type="GO" id="GO:0000271">
    <property type="term" value="P:polysaccharide biosynthetic process"/>
    <property type="evidence" value="ECO:0007669"/>
    <property type="project" value="TreeGrafter"/>
</dbReference>
<keyword evidence="5" id="KW-1185">Reference proteome</keyword>
<dbReference type="AlphaFoldDB" id="A0A916TXE6"/>
<keyword evidence="2" id="KW-0812">Transmembrane</keyword>
<keyword evidence="2" id="KW-0472">Membrane</keyword>
<dbReference type="GO" id="GO:0016020">
    <property type="term" value="C:membrane"/>
    <property type="evidence" value="ECO:0007669"/>
    <property type="project" value="TreeGrafter"/>
</dbReference>
<feature type="domain" description="Acyltransferase 3" evidence="3">
    <location>
        <begin position="75"/>
        <end position="380"/>
    </location>
</feature>
<feature type="transmembrane region" description="Helical" evidence="2">
    <location>
        <begin position="301"/>
        <end position="318"/>
    </location>
</feature>
<dbReference type="Pfam" id="PF01757">
    <property type="entry name" value="Acyl_transf_3"/>
    <property type="match status" value="1"/>
</dbReference>
<accession>A0A916TXE6</accession>
<evidence type="ECO:0000256" key="2">
    <source>
        <dbReference type="SAM" id="Phobius"/>
    </source>
</evidence>
<feature type="transmembrane region" description="Helical" evidence="2">
    <location>
        <begin position="339"/>
        <end position="356"/>
    </location>
</feature>
<evidence type="ECO:0000313" key="5">
    <source>
        <dbReference type="Proteomes" id="UP000637002"/>
    </source>
</evidence>
<feature type="transmembrane region" description="Helical" evidence="2">
    <location>
        <begin position="220"/>
        <end position="238"/>
    </location>
</feature>
<protein>
    <recommendedName>
        <fullName evidence="3">Acyltransferase 3 domain-containing protein</fullName>
    </recommendedName>
</protein>
<dbReference type="PANTHER" id="PTHR23028:SF131">
    <property type="entry name" value="BLR2367 PROTEIN"/>
    <property type="match status" value="1"/>
</dbReference>
<dbReference type="Proteomes" id="UP000637002">
    <property type="component" value="Unassembled WGS sequence"/>
</dbReference>
<sequence>MGLPLAHALAAGGSRVKRLRLRRALCCVAGVDKGPSAPVTAAAMDRPSPASSLTTSSRKHAQAPRLPAAGLGKVDALQYLRALAALMVVFYHAGHYLIGHRQGPDLQGFFDGRLALHGVAIFFALSGYLMAELALRSGPERFLLHRLTRIYPIYLICTAAFCALSPLIIGSAYTPRLLATTLIPIGSASYALGIEWTLLFEVTFYVFVFLVIWAGAARALAAIGLAWLALVVASLWLLPRPDVATLTPPLYLLPFNAANGAFACGLLVPTLMRHVRVPWPAALAPLAALAVSGYFDLAENRVIAGVTSAALIASALSWRVETLPAALQRAMLKLGDASYAIYLVHVPVIVAAYRWLPEVVPLGPAWAVASALAVAVGLAVGRLDIGLYRRLKRWADGLRAPQARAFVGAYIAAFVVIASYGSVVNLIESRDTAAAAAALDGLGPVTDAATVAAAIARKGAGFAAPAGEVEQVATLPDERLAIAGWALDREAPKTTTFIAVFCEGRQIAWAKRQRLRPAAADTLGMPGLRKVRVGFTLASEPRRPCPGGGQPVVVAADVRGKAWVVPYRGARP</sequence>
<feature type="transmembrane region" description="Helical" evidence="2">
    <location>
        <begin position="151"/>
        <end position="173"/>
    </location>
</feature>
<organism evidence="4 5">
    <name type="scientific">Chelatococcus reniformis</name>
    <dbReference type="NCBI Taxonomy" id="1494448"/>
    <lineage>
        <taxon>Bacteria</taxon>
        <taxon>Pseudomonadati</taxon>
        <taxon>Pseudomonadota</taxon>
        <taxon>Alphaproteobacteria</taxon>
        <taxon>Hyphomicrobiales</taxon>
        <taxon>Chelatococcaceae</taxon>
        <taxon>Chelatococcus</taxon>
    </lineage>
</organism>
<dbReference type="GO" id="GO:0016747">
    <property type="term" value="F:acyltransferase activity, transferring groups other than amino-acyl groups"/>
    <property type="evidence" value="ECO:0007669"/>
    <property type="project" value="InterPro"/>
</dbReference>
<reference evidence="4" key="1">
    <citation type="journal article" date="2014" name="Int. J. Syst. Evol. Microbiol.">
        <title>Complete genome sequence of Corynebacterium casei LMG S-19264T (=DSM 44701T), isolated from a smear-ripened cheese.</title>
        <authorList>
            <consortium name="US DOE Joint Genome Institute (JGI-PGF)"/>
            <person name="Walter F."/>
            <person name="Albersmeier A."/>
            <person name="Kalinowski J."/>
            <person name="Ruckert C."/>
        </authorList>
    </citation>
    <scope>NUCLEOTIDE SEQUENCE</scope>
    <source>
        <strain evidence="4">CGMCC 1.12919</strain>
    </source>
</reference>
<keyword evidence="2" id="KW-1133">Transmembrane helix</keyword>
<name>A0A916TXE6_9HYPH</name>
<feature type="transmembrane region" description="Helical" evidence="2">
    <location>
        <begin position="403"/>
        <end position="423"/>
    </location>
</feature>
<feature type="transmembrane region" description="Helical" evidence="2">
    <location>
        <begin position="277"/>
        <end position="295"/>
    </location>
</feature>
<reference evidence="4" key="2">
    <citation type="submission" date="2020-09" db="EMBL/GenBank/DDBJ databases">
        <authorList>
            <person name="Sun Q."/>
            <person name="Zhou Y."/>
        </authorList>
    </citation>
    <scope>NUCLEOTIDE SEQUENCE</scope>
    <source>
        <strain evidence="4">CGMCC 1.12919</strain>
    </source>
</reference>
<evidence type="ECO:0000256" key="1">
    <source>
        <dbReference type="SAM" id="MobiDB-lite"/>
    </source>
</evidence>
<evidence type="ECO:0000313" key="4">
    <source>
        <dbReference type="EMBL" id="GGC46387.1"/>
    </source>
</evidence>
<dbReference type="InterPro" id="IPR002656">
    <property type="entry name" value="Acyl_transf_3_dom"/>
</dbReference>
<feature type="transmembrane region" description="Helical" evidence="2">
    <location>
        <begin position="193"/>
        <end position="213"/>
    </location>
</feature>
<evidence type="ECO:0000259" key="3">
    <source>
        <dbReference type="Pfam" id="PF01757"/>
    </source>
</evidence>
<feature type="transmembrane region" description="Helical" evidence="2">
    <location>
        <begin position="79"/>
        <end position="98"/>
    </location>
</feature>
<dbReference type="EMBL" id="BMGG01000001">
    <property type="protein sequence ID" value="GGC46387.1"/>
    <property type="molecule type" value="Genomic_DNA"/>
</dbReference>
<dbReference type="PANTHER" id="PTHR23028">
    <property type="entry name" value="ACETYLTRANSFERASE"/>
    <property type="match status" value="1"/>
</dbReference>
<gene>
    <name evidence="4" type="ORF">GCM10010994_01910</name>
</gene>
<feature type="transmembrane region" description="Helical" evidence="2">
    <location>
        <begin position="114"/>
        <end position="131"/>
    </location>
</feature>
<feature type="transmembrane region" description="Helical" evidence="2">
    <location>
        <begin position="362"/>
        <end position="383"/>
    </location>
</feature>
<feature type="region of interest" description="Disordered" evidence="1">
    <location>
        <begin position="39"/>
        <end position="61"/>
    </location>
</feature>
<comment type="caution">
    <text evidence="4">The sequence shown here is derived from an EMBL/GenBank/DDBJ whole genome shotgun (WGS) entry which is preliminary data.</text>
</comment>
<dbReference type="InterPro" id="IPR050879">
    <property type="entry name" value="Acyltransferase_3"/>
</dbReference>